<feature type="domain" description="HotDog ACOT-type" evidence="4">
    <location>
        <begin position="11"/>
        <end position="124"/>
    </location>
</feature>
<dbReference type="InterPro" id="IPR029069">
    <property type="entry name" value="HotDog_dom_sf"/>
</dbReference>
<dbReference type="PROSITE" id="PS51770">
    <property type="entry name" value="HOTDOG_ACOT"/>
    <property type="match status" value="1"/>
</dbReference>
<sequence>MSDEIVRVELPNREPVLRVIPMPKDLNAAGDVFGGWIMAHVDLAGSIPAARRAKGRIVTIAVNAFTFKEPVFKSDLVSFYAHIVKEGTTSMTVDVEVYSERDPADPKVVKVTEATLTYVAIDNRGAKRPLPPL</sequence>
<comment type="caution">
    <text evidence="5">The sequence shown here is derived from an EMBL/GenBank/DDBJ whole genome shotgun (WGS) entry which is preliminary data.</text>
</comment>
<dbReference type="InterPro" id="IPR040170">
    <property type="entry name" value="Cytosol_ACT"/>
</dbReference>
<dbReference type="EMBL" id="BAABLD010000017">
    <property type="protein sequence ID" value="GAA5171324.1"/>
    <property type="molecule type" value="Genomic_DNA"/>
</dbReference>
<dbReference type="PANTHER" id="PTHR11049">
    <property type="entry name" value="ACYL COENZYME A THIOESTER HYDROLASE"/>
    <property type="match status" value="1"/>
</dbReference>
<dbReference type="SUPFAM" id="SSF54637">
    <property type="entry name" value="Thioesterase/thiol ester dehydrase-isomerase"/>
    <property type="match status" value="1"/>
</dbReference>
<keyword evidence="6" id="KW-1185">Reference proteome</keyword>
<evidence type="ECO:0000256" key="1">
    <source>
        <dbReference type="ARBA" id="ARBA00010458"/>
    </source>
</evidence>
<name>A0ABP9R4A9_9RHOO</name>
<evidence type="ECO:0000256" key="2">
    <source>
        <dbReference type="ARBA" id="ARBA00022801"/>
    </source>
</evidence>
<dbReference type="Pfam" id="PF03061">
    <property type="entry name" value="4HBT"/>
    <property type="match status" value="1"/>
</dbReference>
<keyword evidence="2 3" id="KW-0378">Hydrolase</keyword>
<dbReference type="Gene3D" id="3.10.129.10">
    <property type="entry name" value="Hotdog Thioesterase"/>
    <property type="match status" value="1"/>
</dbReference>
<dbReference type="Proteomes" id="UP001500547">
    <property type="component" value="Unassembled WGS sequence"/>
</dbReference>
<dbReference type="RefSeq" id="WP_345534480.1">
    <property type="nucleotide sequence ID" value="NZ_BAABLD010000017.1"/>
</dbReference>
<proteinExistence type="inferred from homology"/>
<evidence type="ECO:0000259" key="4">
    <source>
        <dbReference type="PROSITE" id="PS51770"/>
    </source>
</evidence>
<dbReference type="InterPro" id="IPR006683">
    <property type="entry name" value="Thioestr_dom"/>
</dbReference>
<evidence type="ECO:0000256" key="3">
    <source>
        <dbReference type="PROSITE-ProRule" id="PRU01106"/>
    </source>
</evidence>
<organism evidence="5 6">
    <name type="scientific">Viridibacterium curvum</name>
    <dbReference type="NCBI Taxonomy" id="1101404"/>
    <lineage>
        <taxon>Bacteria</taxon>
        <taxon>Pseudomonadati</taxon>
        <taxon>Pseudomonadota</taxon>
        <taxon>Betaproteobacteria</taxon>
        <taxon>Rhodocyclales</taxon>
        <taxon>Rhodocyclaceae</taxon>
        <taxon>Viridibacterium</taxon>
    </lineage>
</organism>
<dbReference type="CDD" id="cd03442">
    <property type="entry name" value="BFIT_BACH"/>
    <property type="match status" value="1"/>
</dbReference>
<dbReference type="PANTHER" id="PTHR11049:SF5">
    <property type="entry name" value="ACYL-COA THIOESTER HYDROLASE YCIA"/>
    <property type="match status" value="1"/>
</dbReference>
<gene>
    <name evidence="5" type="ORF">GCM10025770_35780</name>
</gene>
<reference evidence="6" key="1">
    <citation type="journal article" date="2019" name="Int. J. Syst. Evol. Microbiol.">
        <title>The Global Catalogue of Microorganisms (GCM) 10K type strain sequencing project: providing services to taxonomists for standard genome sequencing and annotation.</title>
        <authorList>
            <consortium name="The Broad Institute Genomics Platform"/>
            <consortium name="The Broad Institute Genome Sequencing Center for Infectious Disease"/>
            <person name="Wu L."/>
            <person name="Ma J."/>
        </authorList>
    </citation>
    <scope>NUCLEOTIDE SEQUENCE [LARGE SCALE GENOMIC DNA]</scope>
    <source>
        <strain evidence="6">JCM 18715</strain>
    </source>
</reference>
<evidence type="ECO:0000313" key="5">
    <source>
        <dbReference type="EMBL" id="GAA5171324.1"/>
    </source>
</evidence>
<accession>A0ABP9R4A9</accession>
<evidence type="ECO:0000313" key="6">
    <source>
        <dbReference type="Proteomes" id="UP001500547"/>
    </source>
</evidence>
<comment type="similarity">
    <text evidence="1">Belongs to the acyl coenzyme A hydrolase family.</text>
</comment>
<dbReference type="InterPro" id="IPR033120">
    <property type="entry name" value="HOTDOG_ACOT"/>
</dbReference>
<protein>
    <submittedName>
        <fullName evidence="5">Acyl-CoA thioesterase</fullName>
    </submittedName>
</protein>